<proteinExistence type="predicted"/>
<dbReference type="Proteomes" id="UP000509545">
    <property type="component" value="Chromosome"/>
</dbReference>
<gene>
    <name evidence="1" type="ORF">GN234_10410</name>
</gene>
<evidence type="ECO:0000313" key="1">
    <source>
        <dbReference type="EMBL" id="QKS82334.1"/>
    </source>
</evidence>
<keyword evidence="2" id="KW-1185">Reference proteome</keyword>
<protein>
    <submittedName>
        <fullName evidence="1">Uncharacterized protein</fullName>
    </submittedName>
</protein>
<sequence length="92" mass="10164">MDRLVVSTDFMAQVFDGFNADIKIVKTRLDPLDWKELQGGRRRAGKPRVGWVGTLHSTGELEMLSNVIKELASEVDWVILGGLPGASAFVYS</sequence>
<reference evidence="1 2" key="1">
    <citation type="submission" date="2020-02" db="EMBL/GenBank/DDBJ databases">
        <authorList>
            <person name="Liang J."/>
        </authorList>
    </citation>
    <scope>NUCLEOTIDE SEQUENCE [LARGE SCALE GENOMIC DNA]</scope>
    <source>
        <strain evidence="1 2">L22-9</strain>
    </source>
</reference>
<dbReference type="KEGG" id="pbz:GN234_10410"/>
<name>A0A6N1CBG6_9PSED</name>
<accession>A0A6N1CBG6</accession>
<dbReference type="RefSeq" id="WP_176688416.1">
    <property type="nucleotide sequence ID" value="NZ_CP048810.1"/>
</dbReference>
<dbReference type="AlphaFoldDB" id="A0A6N1CBG6"/>
<dbReference type="EMBL" id="CP048810">
    <property type="protein sequence ID" value="QKS82334.1"/>
    <property type="molecule type" value="Genomic_DNA"/>
</dbReference>
<organism evidence="1 2">
    <name type="scientific">Pseudomonas bijieensis</name>
    <dbReference type="NCBI Taxonomy" id="2681983"/>
    <lineage>
        <taxon>Bacteria</taxon>
        <taxon>Pseudomonadati</taxon>
        <taxon>Pseudomonadota</taxon>
        <taxon>Gammaproteobacteria</taxon>
        <taxon>Pseudomonadales</taxon>
        <taxon>Pseudomonadaceae</taxon>
        <taxon>Pseudomonas</taxon>
    </lineage>
</organism>
<evidence type="ECO:0000313" key="2">
    <source>
        <dbReference type="Proteomes" id="UP000509545"/>
    </source>
</evidence>